<dbReference type="Proteomes" id="UP000242188">
    <property type="component" value="Unassembled WGS sequence"/>
</dbReference>
<comment type="caution">
    <text evidence="6">The sequence shown here is derived from an EMBL/GenBank/DDBJ whole genome shotgun (WGS) entry which is preliminary data.</text>
</comment>
<dbReference type="PROSITE" id="PS50125">
    <property type="entry name" value="GUANYLATE_CYCLASE_2"/>
    <property type="match status" value="2"/>
</dbReference>
<dbReference type="InterPro" id="IPR029787">
    <property type="entry name" value="Nucleotide_cyclase"/>
</dbReference>
<evidence type="ECO:0000313" key="7">
    <source>
        <dbReference type="Proteomes" id="UP000242188"/>
    </source>
</evidence>
<dbReference type="GO" id="GO:0005737">
    <property type="term" value="C:cytoplasm"/>
    <property type="evidence" value="ECO:0007669"/>
    <property type="project" value="TreeGrafter"/>
</dbReference>
<accession>A0A210QXD6</accession>
<reference evidence="6 7" key="1">
    <citation type="journal article" date="2017" name="Nat. Ecol. Evol.">
        <title>Scallop genome provides insights into evolution of bilaterian karyotype and development.</title>
        <authorList>
            <person name="Wang S."/>
            <person name="Zhang J."/>
            <person name="Jiao W."/>
            <person name="Li J."/>
            <person name="Xun X."/>
            <person name="Sun Y."/>
            <person name="Guo X."/>
            <person name="Huan P."/>
            <person name="Dong B."/>
            <person name="Zhang L."/>
            <person name="Hu X."/>
            <person name="Sun X."/>
            <person name="Wang J."/>
            <person name="Zhao C."/>
            <person name="Wang Y."/>
            <person name="Wang D."/>
            <person name="Huang X."/>
            <person name="Wang R."/>
            <person name="Lv J."/>
            <person name="Li Y."/>
            <person name="Zhang Z."/>
            <person name="Liu B."/>
            <person name="Lu W."/>
            <person name="Hui Y."/>
            <person name="Liang J."/>
            <person name="Zhou Z."/>
            <person name="Hou R."/>
            <person name="Li X."/>
            <person name="Liu Y."/>
            <person name="Li H."/>
            <person name="Ning X."/>
            <person name="Lin Y."/>
            <person name="Zhao L."/>
            <person name="Xing Q."/>
            <person name="Dou J."/>
            <person name="Li Y."/>
            <person name="Mao J."/>
            <person name="Guo H."/>
            <person name="Dou H."/>
            <person name="Li T."/>
            <person name="Mu C."/>
            <person name="Jiang W."/>
            <person name="Fu Q."/>
            <person name="Fu X."/>
            <person name="Miao Y."/>
            <person name="Liu J."/>
            <person name="Yu Q."/>
            <person name="Li R."/>
            <person name="Liao H."/>
            <person name="Li X."/>
            <person name="Kong Y."/>
            <person name="Jiang Z."/>
            <person name="Chourrout D."/>
            <person name="Li R."/>
            <person name="Bao Z."/>
        </authorList>
    </citation>
    <scope>NUCLEOTIDE SEQUENCE [LARGE SCALE GENOMIC DNA]</scope>
    <source>
        <strain evidence="6 7">PY_sf001</strain>
    </source>
</reference>
<dbReference type="InterPro" id="IPR001054">
    <property type="entry name" value="A/G_cyclase"/>
</dbReference>
<dbReference type="GO" id="GO:0035556">
    <property type="term" value="P:intracellular signal transduction"/>
    <property type="evidence" value="ECO:0007669"/>
    <property type="project" value="InterPro"/>
</dbReference>
<sequence>MTGGKSTPKIIQLIRQAQGLDPEEESILKKLTPHVPGVVTFADHNKPLPWTTEYRSVLVFADISGFTSLCERYASMEKAGIDQLTKNLNDYLGAMVDLILKADGDVLKFAGDAILCLWRVNTPKDLLSVVEKVIRCCLNIQKNCGEWKTDIGVILTVKLGVSMGNTRVTFLGNDTFRMYVERGQPVTDVNLAESFCKSGYIVLSPLTWEICRKPRFTFEVLEDGQHVRVLSMKDDVQPVTPTIEVTADGEEEDDNEAANTPTNYLTKFKARSLSIGSSANVKFMAKRLKTKLSSSAVRPSPSNTSDVGTTIADSSLLSINPTSSLSESTMTSSPPLDSITTPESIENRSTPTLDPSILPVHPTRTVEPVDMIDSQTLPSIPTSPSSPVKKGLAGGGLAKLRNVAIQVAQLKLDQSLRLYVLSPVLKKLDDNQPLEYLSEMRKVSIVFMNLILNKDFDATSLLQRVFDTVYLQSSIMHGCLNKVFLFDKGCTFLVIFGLPGYKHEKDCAHALMCSYKMRKTLVKMAGVTNVSIGVTTGTTFCGVVGHTNRHEYSVIGSKVNMAARLMMHYPDKVTCDDSTFQFSRLQVNSFQVLITKRMKGLRNIGLIREYTETDAETATNLNCVVRFQYPLLGRNYEKNIFDQEVCCLTEAEDNGSYRACQHFVFVGAAGIGKTRLLHHLIVMTEKTGTRVVSCALKLDNLFDANFLSTYVILILLNSAGFSYQVNKEPILMERLNRAGYIPTLHKLNDILSSNFQKIDSTEGIQASEEDLLCCIASVCIEKLGGVVIALDDAHYIDPKSWIFLLRLINVPGVIVVSTVRPLAVEAPPCSAASEFFDHKMVKLRDIAGLESKYMTALACQLMEVSRIPKELERMLREMTHGVPSWCEQLLVDMVEKKQLTILQDSGHFKHLESMVAPLSQYIRRLDTDDDTSTLDMRQCNEIFYDTTSIDPQKSESGHNMLADLGFLHENPSFNHDAEKEEKKLKIERITVFSPGINPNEIKVPDSMKELIMTRIDSMRASEQLIVKCAAVLGTSFSRDMVETILPKVQRVKARKCFKQLAFNGIFECANIPAGRYNQMMQGRDDTISWDTCYCVKEENLYVRDLCNKMRFRNALIQQTAYETLMESQRLELHAKSAEYLEKQADKYRLKIPYYLLGRIPPNSGTGYTGSETAIRRANWKRLALTRVGDIGSYQQTRRGRRFGFSLDTEKGDPLVQVLREQFSLNQTTDEMLECLLPTYTMIFYHWKAAKHYQNLVNQLLEASSVAVAICKADQAKDLLVEVDAVLKRMEESDDVDQMSLIILKSRANRLWSKTFKLVGQEEQCYSFLKKAAGLVGLKQPTRMATAKLELKLLKLQMFFGRNRDRPMLPASELVIEQCYCLLDLYYHYKQNDNTQFMILSAMLHLSKIFNRTPLLYHVVQGYYAVMEYYKSRSDRNMEMRLGLELIDRCVNRLKELTKNDCVHLSRVYADLCILSLETGNITRALTMGFSSIDLAEKTSDDSFMKKTGHSLGFALILANKIDMCIDLLLKLRGGIPDRITSSWYYALCLELVQNGDSGPEHFISCLTFSTSLFKSMDAVRGEYSSRYYLAMCMAIYYCRCQDWEACQRWFDYWELYRTTELSFFPLYTLCKEVEVKLLSISASHGKPHKVWKPLQSSVRKDLDFLTRNVAIIPGLKPRVFHLKSYYCALFCKTGKAMQNLSRASKVAREQGNQSEWRWAEHHRHVWFNAPKECRQWQKIPKENPNVWLWKPERGNLFTWPLE</sequence>
<feature type="domain" description="Guanylate cyclase" evidence="5">
    <location>
        <begin position="489"/>
        <end position="566"/>
    </location>
</feature>
<evidence type="ECO:0000256" key="4">
    <source>
        <dbReference type="SAM" id="MobiDB-lite"/>
    </source>
</evidence>
<gene>
    <name evidence="6" type="ORF">KP79_PYT09396</name>
</gene>
<dbReference type="STRING" id="6573.A0A210QXD6"/>
<feature type="region of interest" description="Disordered" evidence="4">
    <location>
        <begin position="322"/>
        <end position="361"/>
    </location>
</feature>
<evidence type="ECO:0000259" key="5">
    <source>
        <dbReference type="PROSITE" id="PS50125"/>
    </source>
</evidence>
<dbReference type="CDD" id="cd07302">
    <property type="entry name" value="CHD"/>
    <property type="match status" value="2"/>
</dbReference>
<protein>
    <submittedName>
        <fullName evidence="6">Adenylate cyclase type 10</fullName>
    </submittedName>
</protein>
<keyword evidence="1" id="KW-0547">Nucleotide-binding</keyword>
<dbReference type="PANTHER" id="PTHR16305:SF28">
    <property type="entry name" value="GUANYLATE CYCLASE DOMAIN-CONTAINING PROTEIN"/>
    <property type="match status" value="1"/>
</dbReference>
<evidence type="ECO:0000256" key="3">
    <source>
        <dbReference type="ARBA" id="ARBA00023239"/>
    </source>
</evidence>
<proteinExistence type="predicted"/>
<dbReference type="Gene3D" id="3.30.70.1230">
    <property type="entry name" value="Nucleotide cyclase"/>
    <property type="match status" value="2"/>
</dbReference>
<dbReference type="SUPFAM" id="SSF52540">
    <property type="entry name" value="P-loop containing nucleoside triphosphate hydrolases"/>
    <property type="match status" value="2"/>
</dbReference>
<dbReference type="GO" id="GO:0004016">
    <property type="term" value="F:adenylate cyclase activity"/>
    <property type="evidence" value="ECO:0007669"/>
    <property type="project" value="TreeGrafter"/>
</dbReference>
<dbReference type="GO" id="GO:0009190">
    <property type="term" value="P:cyclic nucleotide biosynthetic process"/>
    <property type="evidence" value="ECO:0007669"/>
    <property type="project" value="InterPro"/>
</dbReference>
<keyword evidence="7" id="KW-1185">Reference proteome</keyword>
<keyword evidence="2" id="KW-0067">ATP-binding</keyword>
<dbReference type="OrthoDB" id="194468at2759"/>
<dbReference type="EMBL" id="NEDP02001369">
    <property type="protein sequence ID" value="OWF53352.1"/>
    <property type="molecule type" value="Genomic_DNA"/>
</dbReference>
<evidence type="ECO:0000313" key="6">
    <source>
        <dbReference type="EMBL" id="OWF53352.1"/>
    </source>
</evidence>
<organism evidence="6 7">
    <name type="scientific">Mizuhopecten yessoensis</name>
    <name type="common">Japanese scallop</name>
    <name type="synonym">Patinopecten yessoensis</name>
    <dbReference type="NCBI Taxonomy" id="6573"/>
    <lineage>
        <taxon>Eukaryota</taxon>
        <taxon>Metazoa</taxon>
        <taxon>Spiralia</taxon>
        <taxon>Lophotrochozoa</taxon>
        <taxon>Mollusca</taxon>
        <taxon>Bivalvia</taxon>
        <taxon>Autobranchia</taxon>
        <taxon>Pteriomorphia</taxon>
        <taxon>Pectinida</taxon>
        <taxon>Pectinoidea</taxon>
        <taxon>Pectinidae</taxon>
        <taxon>Mizuhopecten</taxon>
    </lineage>
</organism>
<evidence type="ECO:0000256" key="2">
    <source>
        <dbReference type="ARBA" id="ARBA00022840"/>
    </source>
</evidence>
<dbReference type="GO" id="GO:0005524">
    <property type="term" value="F:ATP binding"/>
    <property type="evidence" value="ECO:0007669"/>
    <property type="project" value="UniProtKB-KW"/>
</dbReference>
<name>A0A210QXD6_MIZYE</name>
<dbReference type="PANTHER" id="PTHR16305">
    <property type="entry name" value="TESTICULAR SOLUBLE ADENYLYL CYCLASE"/>
    <property type="match status" value="1"/>
</dbReference>
<keyword evidence="3" id="KW-0456">Lyase</keyword>
<dbReference type="SUPFAM" id="SSF55073">
    <property type="entry name" value="Nucleotide cyclase"/>
    <property type="match status" value="2"/>
</dbReference>
<feature type="compositionally biased region" description="Low complexity" evidence="4">
    <location>
        <begin position="322"/>
        <end position="335"/>
    </location>
</feature>
<dbReference type="FunFam" id="3.30.70.1230:FF:000021">
    <property type="entry name" value="Adenylate cyclase type 10"/>
    <property type="match status" value="1"/>
</dbReference>
<dbReference type="InterPro" id="IPR027417">
    <property type="entry name" value="P-loop_NTPase"/>
</dbReference>
<feature type="domain" description="Guanylate cyclase" evidence="5">
    <location>
        <begin position="57"/>
        <end position="193"/>
    </location>
</feature>
<dbReference type="Pfam" id="PF00211">
    <property type="entry name" value="Guanylate_cyc"/>
    <property type="match status" value="2"/>
</dbReference>
<dbReference type="FunFam" id="3.30.70.1230:FF:000017">
    <property type="entry name" value="Adenylate cyclase type 10"/>
    <property type="match status" value="1"/>
</dbReference>
<evidence type="ECO:0000256" key="1">
    <source>
        <dbReference type="ARBA" id="ARBA00022741"/>
    </source>
</evidence>
<feature type="compositionally biased region" description="Polar residues" evidence="4">
    <location>
        <begin position="338"/>
        <end position="353"/>
    </location>
</feature>